<feature type="compositionally biased region" description="Basic residues" evidence="1">
    <location>
        <begin position="178"/>
        <end position="198"/>
    </location>
</feature>
<reference evidence="2" key="1">
    <citation type="journal article" date="2023" name="Mol. Phylogenet. Evol.">
        <title>Genome-scale phylogeny and comparative genomics of the fungal order Sordariales.</title>
        <authorList>
            <person name="Hensen N."/>
            <person name="Bonometti L."/>
            <person name="Westerberg I."/>
            <person name="Brannstrom I.O."/>
            <person name="Guillou S."/>
            <person name="Cros-Aarteil S."/>
            <person name="Calhoun S."/>
            <person name="Haridas S."/>
            <person name="Kuo A."/>
            <person name="Mondo S."/>
            <person name="Pangilinan J."/>
            <person name="Riley R."/>
            <person name="LaButti K."/>
            <person name="Andreopoulos B."/>
            <person name="Lipzen A."/>
            <person name="Chen C."/>
            <person name="Yan M."/>
            <person name="Daum C."/>
            <person name="Ng V."/>
            <person name="Clum A."/>
            <person name="Steindorff A."/>
            <person name="Ohm R.A."/>
            <person name="Martin F."/>
            <person name="Silar P."/>
            <person name="Natvig D.O."/>
            <person name="Lalanne C."/>
            <person name="Gautier V."/>
            <person name="Ament-Velasquez S.L."/>
            <person name="Kruys A."/>
            <person name="Hutchinson M.I."/>
            <person name="Powell A.J."/>
            <person name="Barry K."/>
            <person name="Miller A.N."/>
            <person name="Grigoriev I.V."/>
            <person name="Debuchy R."/>
            <person name="Gladieux P."/>
            <person name="Hiltunen Thoren M."/>
            <person name="Johannesson H."/>
        </authorList>
    </citation>
    <scope>NUCLEOTIDE SEQUENCE</scope>
    <source>
        <strain evidence="2">CBS 955.72</strain>
    </source>
</reference>
<keyword evidence="3" id="KW-1185">Reference proteome</keyword>
<feature type="compositionally biased region" description="Low complexity" evidence="1">
    <location>
        <begin position="66"/>
        <end position="91"/>
    </location>
</feature>
<proteinExistence type="predicted"/>
<comment type="caution">
    <text evidence="2">The sequence shown here is derived from an EMBL/GenBank/DDBJ whole genome shotgun (WGS) entry which is preliminary data.</text>
</comment>
<dbReference type="AlphaFoldDB" id="A0AAJ0HXE0"/>
<accession>A0AAJ0HXE0</accession>
<evidence type="ECO:0000313" key="3">
    <source>
        <dbReference type="Proteomes" id="UP001275084"/>
    </source>
</evidence>
<feature type="region of interest" description="Disordered" evidence="1">
    <location>
        <begin position="1"/>
        <end position="27"/>
    </location>
</feature>
<feature type="region of interest" description="Disordered" evidence="1">
    <location>
        <begin position="177"/>
        <end position="208"/>
    </location>
</feature>
<protein>
    <submittedName>
        <fullName evidence="2">Uncharacterized protein</fullName>
    </submittedName>
</protein>
<evidence type="ECO:0000313" key="2">
    <source>
        <dbReference type="EMBL" id="KAK3364583.1"/>
    </source>
</evidence>
<evidence type="ECO:0000256" key="1">
    <source>
        <dbReference type="SAM" id="MobiDB-lite"/>
    </source>
</evidence>
<organism evidence="2 3">
    <name type="scientific">Lasiosphaeria hispida</name>
    <dbReference type="NCBI Taxonomy" id="260671"/>
    <lineage>
        <taxon>Eukaryota</taxon>
        <taxon>Fungi</taxon>
        <taxon>Dikarya</taxon>
        <taxon>Ascomycota</taxon>
        <taxon>Pezizomycotina</taxon>
        <taxon>Sordariomycetes</taxon>
        <taxon>Sordariomycetidae</taxon>
        <taxon>Sordariales</taxon>
        <taxon>Lasiosphaeriaceae</taxon>
        <taxon>Lasiosphaeria</taxon>
    </lineage>
</organism>
<feature type="region of interest" description="Disordered" evidence="1">
    <location>
        <begin position="56"/>
        <end position="100"/>
    </location>
</feature>
<feature type="compositionally biased region" description="Basic and acidic residues" evidence="1">
    <location>
        <begin position="199"/>
        <end position="208"/>
    </location>
</feature>
<reference evidence="2" key="2">
    <citation type="submission" date="2023-06" db="EMBL/GenBank/DDBJ databases">
        <authorList>
            <consortium name="Lawrence Berkeley National Laboratory"/>
            <person name="Haridas S."/>
            <person name="Hensen N."/>
            <person name="Bonometti L."/>
            <person name="Westerberg I."/>
            <person name="Brannstrom I.O."/>
            <person name="Guillou S."/>
            <person name="Cros-Aarteil S."/>
            <person name="Calhoun S."/>
            <person name="Kuo A."/>
            <person name="Mondo S."/>
            <person name="Pangilinan J."/>
            <person name="Riley R."/>
            <person name="Labutti K."/>
            <person name="Andreopoulos B."/>
            <person name="Lipzen A."/>
            <person name="Chen C."/>
            <person name="Yanf M."/>
            <person name="Daum C."/>
            <person name="Ng V."/>
            <person name="Clum A."/>
            <person name="Steindorff A."/>
            <person name="Ohm R."/>
            <person name="Martin F."/>
            <person name="Silar P."/>
            <person name="Natvig D."/>
            <person name="Lalanne C."/>
            <person name="Gautier V."/>
            <person name="Ament-Velasquez S.L."/>
            <person name="Kruys A."/>
            <person name="Hutchinson M.I."/>
            <person name="Powell A.J."/>
            <person name="Barry K."/>
            <person name="Miller A.N."/>
            <person name="Grigoriev I.V."/>
            <person name="Debuchy R."/>
            <person name="Gladieux P."/>
            <person name="Thoren M.H."/>
            <person name="Johannesson H."/>
        </authorList>
    </citation>
    <scope>NUCLEOTIDE SEQUENCE</scope>
    <source>
        <strain evidence="2">CBS 955.72</strain>
    </source>
</reference>
<sequence>MDRMHCQRLYGSSGVPDAGKCQPKGPKAVQGHRLAFAGAHAPPALLSHLTHHSLAHWTRPTSRANPSPAHSSLLPPPVTSTSRPSQSTQATGPPGTPPSVQCLLPLSDTQTCIGTINTLSPRLLFSSPLPPTSNSISQFDLQFSPRRPVLTTAGTRISNFDFRPTVSLCHRLDDRNTRRQVLRPRHRDIPRPATRRKGEKQAVDRPTS</sequence>
<dbReference type="Proteomes" id="UP001275084">
    <property type="component" value="Unassembled WGS sequence"/>
</dbReference>
<name>A0AAJ0HXE0_9PEZI</name>
<dbReference type="EMBL" id="JAUIQD010000001">
    <property type="protein sequence ID" value="KAK3364583.1"/>
    <property type="molecule type" value="Genomic_DNA"/>
</dbReference>
<gene>
    <name evidence="2" type="ORF">B0T25DRAFT_69613</name>
</gene>